<proteinExistence type="predicted"/>
<sequence>MNALQTRLISHFTSQSPHWRFQATRQWMRSASTQAPPTSRLARLESRLPRFLRKYTTPLRTAPISHVAAFLLLHELTAVVPLFGLAAAFHYYNWLPPYISEGAWVKEGIERFGRYARKKGWLGEEGSGKLHWYGRGEGGVRLVVELATAWAITKALLPLRLILSVWATPWFARRTVLPIKNLVQRLFRRGPSKTAPSPAAGTGAVGGGAVSSLQGSTNATRTPKK</sequence>
<gene>
    <name evidence="1" type="ORF">M8818_003889</name>
</gene>
<reference evidence="1" key="1">
    <citation type="submission" date="2024-02" db="EMBL/GenBank/DDBJ databases">
        <title>Metagenome Assembled Genome of Zalaria obscura JY119.</title>
        <authorList>
            <person name="Vighnesh L."/>
            <person name="Jagadeeshwari U."/>
            <person name="Venkata Ramana C."/>
            <person name="Sasikala C."/>
        </authorList>
    </citation>
    <scope>NUCLEOTIDE SEQUENCE</scope>
    <source>
        <strain evidence="1">JY119</strain>
    </source>
</reference>
<evidence type="ECO:0000313" key="2">
    <source>
        <dbReference type="Proteomes" id="UP001320706"/>
    </source>
</evidence>
<comment type="caution">
    <text evidence="1">The sequence shown here is derived from an EMBL/GenBank/DDBJ whole genome shotgun (WGS) entry which is preliminary data.</text>
</comment>
<evidence type="ECO:0000313" key="1">
    <source>
        <dbReference type="EMBL" id="KAK8209194.1"/>
    </source>
</evidence>
<dbReference type="Proteomes" id="UP001320706">
    <property type="component" value="Unassembled WGS sequence"/>
</dbReference>
<protein>
    <submittedName>
        <fullName evidence="1">Uncharacterized protein</fullName>
    </submittedName>
</protein>
<accession>A0ACC3SDQ6</accession>
<keyword evidence="2" id="KW-1185">Reference proteome</keyword>
<organism evidence="1 2">
    <name type="scientific">Zalaria obscura</name>
    <dbReference type="NCBI Taxonomy" id="2024903"/>
    <lineage>
        <taxon>Eukaryota</taxon>
        <taxon>Fungi</taxon>
        <taxon>Dikarya</taxon>
        <taxon>Ascomycota</taxon>
        <taxon>Pezizomycotina</taxon>
        <taxon>Dothideomycetes</taxon>
        <taxon>Dothideomycetidae</taxon>
        <taxon>Dothideales</taxon>
        <taxon>Zalariaceae</taxon>
        <taxon>Zalaria</taxon>
    </lineage>
</organism>
<name>A0ACC3SDQ6_9PEZI</name>
<dbReference type="EMBL" id="JAMKPW020000017">
    <property type="protein sequence ID" value="KAK8209194.1"/>
    <property type="molecule type" value="Genomic_DNA"/>
</dbReference>